<name>A0A2V3J6L0_9FLOR</name>
<dbReference type="InterPro" id="IPR013083">
    <property type="entry name" value="Znf_RING/FYVE/PHD"/>
</dbReference>
<evidence type="ECO:0000259" key="6">
    <source>
        <dbReference type="PROSITE" id="PS51157"/>
    </source>
</evidence>
<dbReference type="SMART" id="SM00249">
    <property type="entry name" value="PHD"/>
    <property type="match status" value="1"/>
</dbReference>
<dbReference type="GO" id="GO:0008270">
    <property type="term" value="F:zinc ion binding"/>
    <property type="evidence" value="ECO:0007669"/>
    <property type="project" value="UniProtKB-KW"/>
</dbReference>
<dbReference type="InterPro" id="IPR047506">
    <property type="entry name" value="UBR7-like_UBR-box"/>
</dbReference>
<keyword evidence="1" id="KW-0479">Metal-binding</keyword>
<dbReference type="PANTHER" id="PTHR13513">
    <property type="entry name" value="E3 UBIQUITIN-PROTEIN LIGASE UBR7"/>
    <property type="match status" value="1"/>
</dbReference>
<dbReference type="Proteomes" id="UP000247409">
    <property type="component" value="Unassembled WGS sequence"/>
</dbReference>
<dbReference type="GO" id="GO:0005737">
    <property type="term" value="C:cytoplasm"/>
    <property type="evidence" value="ECO:0007669"/>
    <property type="project" value="TreeGrafter"/>
</dbReference>
<proteinExistence type="predicted"/>
<dbReference type="InterPro" id="IPR040204">
    <property type="entry name" value="UBR7"/>
</dbReference>
<keyword evidence="8" id="KW-1185">Reference proteome</keyword>
<evidence type="ECO:0000256" key="4">
    <source>
        <dbReference type="PROSITE-ProRule" id="PRU00508"/>
    </source>
</evidence>
<evidence type="ECO:0000313" key="7">
    <source>
        <dbReference type="EMBL" id="PXF49943.1"/>
    </source>
</evidence>
<dbReference type="SUPFAM" id="SSF57903">
    <property type="entry name" value="FYVE/PHD zinc finger"/>
    <property type="match status" value="1"/>
</dbReference>
<dbReference type="PROSITE" id="PS51157">
    <property type="entry name" value="ZF_UBR"/>
    <property type="match status" value="1"/>
</dbReference>
<dbReference type="CDD" id="cd19677">
    <property type="entry name" value="UBR-box_UBR7"/>
    <property type="match status" value="1"/>
</dbReference>
<accession>A0A2V3J6L0</accession>
<comment type="caution">
    <text evidence="7">The sequence shown here is derived from an EMBL/GenBank/DDBJ whole genome shotgun (WGS) entry which is preliminary data.</text>
</comment>
<feature type="zinc finger region" description="UBR-type" evidence="4">
    <location>
        <begin position="12"/>
        <end position="85"/>
    </location>
</feature>
<dbReference type="InterPro" id="IPR001965">
    <property type="entry name" value="Znf_PHD"/>
</dbReference>
<feature type="compositionally biased region" description="Polar residues" evidence="5">
    <location>
        <begin position="271"/>
        <end position="282"/>
    </location>
</feature>
<dbReference type="PANTHER" id="PTHR13513:SF9">
    <property type="entry name" value="E3 UBIQUITIN-PROTEIN LIGASE UBR7-RELATED"/>
    <property type="match status" value="1"/>
</dbReference>
<reference evidence="7 8" key="1">
    <citation type="journal article" date="2018" name="Mol. Biol. Evol.">
        <title>Analysis of the draft genome of the red seaweed Gracilariopsis chorda provides insights into genome size evolution in Rhodophyta.</title>
        <authorList>
            <person name="Lee J."/>
            <person name="Yang E.C."/>
            <person name="Graf L."/>
            <person name="Yang J.H."/>
            <person name="Qiu H."/>
            <person name="Zel Zion U."/>
            <person name="Chan C.X."/>
            <person name="Stephens T.G."/>
            <person name="Weber A.P.M."/>
            <person name="Boo G.H."/>
            <person name="Boo S.M."/>
            <person name="Kim K.M."/>
            <person name="Shin Y."/>
            <person name="Jung M."/>
            <person name="Lee S.J."/>
            <person name="Yim H.S."/>
            <person name="Lee J.H."/>
            <person name="Bhattacharya D."/>
            <person name="Yoon H.S."/>
        </authorList>
    </citation>
    <scope>NUCLEOTIDE SEQUENCE [LARGE SCALE GENOMIC DNA]</scope>
    <source>
        <strain evidence="7 8">SKKU-2015</strain>
        <tissue evidence="7">Whole body</tissue>
    </source>
</reference>
<keyword evidence="2" id="KW-0863">Zinc-finger</keyword>
<dbReference type="Gene3D" id="3.30.40.10">
    <property type="entry name" value="Zinc/RING finger domain, C3HC4 (zinc finger)"/>
    <property type="match status" value="1"/>
</dbReference>
<evidence type="ECO:0000256" key="2">
    <source>
        <dbReference type="ARBA" id="ARBA00022771"/>
    </source>
</evidence>
<keyword evidence="3" id="KW-0862">Zinc</keyword>
<feature type="region of interest" description="Disordered" evidence="5">
    <location>
        <begin position="270"/>
        <end position="321"/>
    </location>
</feature>
<dbReference type="EMBL" id="NBIV01000001">
    <property type="protein sequence ID" value="PXF49943.1"/>
    <property type="molecule type" value="Genomic_DNA"/>
</dbReference>
<dbReference type="AlphaFoldDB" id="A0A2V3J6L0"/>
<sequence length="377" mass="43540">MPKRRPFKKIEKSCTYELGYVRQDLYACKFCTDQRGVLPFAFCRSCRDACHGDHADEVFELYTKRNFRCDCGNKRAQNRCRLEKGKDAENIGNEQCYGHNFEGRYCRCDTEYDIHLAMAQCAMCEDWFHEKCYKLEPSANHATPYEFEYEFICKDCVKILPILAEYYEYYSVWKDVEIPARNRGATCVRPKKVKLSTKPGTVDYMWVPGFRLDLCRCDECMEKYQEARVLYIVDRHDLLTSYVEADDSELLKGPEGDVDIVLDLLNEPEESSLSGSVNTPMSTKYAKHKRERSVGKALKSTPHSDAKKRKDSAEEATDPFKALSSRQRVEAFVKEAIRTNGASMNRESLLQYRKDLNLFAPENANQTSQTAAPVNDE</sequence>
<feature type="domain" description="UBR-type" evidence="6">
    <location>
        <begin position="12"/>
        <end position="85"/>
    </location>
</feature>
<evidence type="ECO:0000256" key="3">
    <source>
        <dbReference type="ARBA" id="ARBA00022833"/>
    </source>
</evidence>
<organism evidence="7 8">
    <name type="scientific">Gracilariopsis chorda</name>
    <dbReference type="NCBI Taxonomy" id="448386"/>
    <lineage>
        <taxon>Eukaryota</taxon>
        <taxon>Rhodophyta</taxon>
        <taxon>Florideophyceae</taxon>
        <taxon>Rhodymeniophycidae</taxon>
        <taxon>Gracilariales</taxon>
        <taxon>Gracilariaceae</taxon>
        <taxon>Gracilariopsis</taxon>
    </lineage>
</organism>
<evidence type="ECO:0000256" key="5">
    <source>
        <dbReference type="SAM" id="MobiDB-lite"/>
    </source>
</evidence>
<gene>
    <name evidence="7" type="ORF">BWQ96_00103</name>
</gene>
<protein>
    <submittedName>
        <fullName evidence="7">Protein mlo2</fullName>
    </submittedName>
</protein>
<evidence type="ECO:0000313" key="8">
    <source>
        <dbReference type="Proteomes" id="UP000247409"/>
    </source>
</evidence>
<dbReference type="InterPro" id="IPR011011">
    <property type="entry name" value="Znf_FYVE_PHD"/>
</dbReference>
<dbReference type="InterPro" id="IPR003126">
    <property type="entry name" value="Znf_UBR"/>
</dbReference>
<evidence type="ECO:0000256" key="1">
    <source>
        <dbReference type="ARBA" id="ARBA00022723"/>
    </source>
</evidence>
<dbReference type="GO" id="GO:0061630">
    <property type="term" value="F:ubiquitin protein ligase activity"/>
    <property type="evidence" value="ECO:0007669"/>
    <property type="project" value="InterPro"/>
</dbReference>
<dbReference type="OrthoDB" id="10262564at2759"/>
<dbReference type="SMART" id="SM00396">
    <property type="entry name" value="ZnF_UBR1"/>
    <property type="match status" value="1"/>
</dbReference>